<comment type="caution">
    <text evidence="3">The sequence shown here is derived from an EMBL/GenBank/DDBJ whole genome shotgun (WGS) entry which is preliminary data.</text>
</comment>
<reference evidence="3 4" key="1">
    <citation type="submission" date="2021-05" db="EMBL/GenBank/DDBJ databases">
        <title>Culturable bacteria isolated from Daya Bay.</title>
        <authorList>
            <person name="Zheng W."/>
            <person name="Yu S."/>
            <person name="Huang Y."/>
        </authorList>
    </citation>
    <scope>NUCLEOTIDE SEQUENCE [LARGE SCALE GENOMIC DNA]</scope>
    <source>
        <strain evidence="3 4">DP4N28-5</strain>
    </source>
</reference>
<evidence type="ECO:0000256" key="1">
    <source>
        <dbReference type="SAM" id="MobiDB-lite"/>
    </source>
</evidence>
<evidence type="ECO:0000313" key="4">
    <source>
        <dbReference type="Proteomes" id="UP000756530"/>
    </source>
</evidence>
<protein>
    <submittedName>
        <fullName evidence="3">EF-hand domain-containing protein</fullName>
    </submittedName>
</protein>
<feature type="compositionally biased region" description="Acidic residues" evidence="1">
    <location>
        <begin position="119"/>
        <end position="128"/>
    </location>
</feature>
<dbReference type="EMBL" id="JAHUZE010000001">
    <property type="protein sequence ID" value="MBV7377439.1"/>
    <property type="molecule type" value="Genomic_DNA"/>
</dbReference>
<organism evidence="3 4">
    <name type="scientific">Maritimibacter dapengensis</name>
    <dbReference type="NCBI Taxonomy" id="2836868"/>
    <lineage>
        <taxon>Bacteria</taxon>
        <taxon>Pseudomonadati</taxon>
        <taxon>Pseudomonadota</taxon>
        <taxon>Alphaproteobacteria</taxon>
        <taxon>Rhodobacterales</taxon>
        <taxon>Roseobacteraceae</taxon>
        <taxon>Maritimibacter</taxon>
    </lineage>
</organism>
<evidence type="ECO:0000256" key="2">
    <source>
        <dbReference type="SAM" id="SignalP"/>
    </source>
</evidence>
<name>A0ABS6SWV7_9RHOB</name>
<sequence length="128" mass="12912">MKPIRTTLAATLALGTAFAAGGALAQGMSFSQIDANGDSMLDATELQAAFGQNAQAALTTYDQNGDGMVALTEATAVSARGAAEDDRMMTQAEADAMAEVGSEVETGNMNASGMANVDGETELDLGVN</sequence>
<accession>A0ABS6SWV7</accession>
<evidence type="ECO:0000313" key="3">
    <source>
        <dbReference type="EMBL" id="MBV7377439.1"/>
    </source>
</evidence>
<keyword evidence="4" id="KW-1185">Reference proteome</keyword>
<proteinExistence type="predicted"/>
<gene>
    <name evidence="3" type="ORF">KJP28_00770</name>
</gene>
<feature type="region of interest" description="Disordered" evidence="1">
    <location>
        <begin position="108"/>
        <end position="128"/>
    </location>
</feature>
<feature type="signal peptide" evidence="2">
    <location>
        <begin position="1"/>
        <end position="25"/>
    </location>
</feature>
<feature type="chain" id="PRO_5045487292" evidence="2">
    <location>
        <begin position="26"/>
        <end position="128"/>
    </location>
</feature>
<dbReference type="Proteomes" id="UP000756530">
    <property type="component" value="Unassembled WGS sequence"/>
</dbReference>
<dbReference type="RefSeq" id="WP_218390326.1">
    <property type="nucleotide sequence ID" value="NZ_JAHUZE010000001.1"/>
</dbReference>
<keyword evidence="2" id="KW-0732">Signal</keyword>